<protein>
    <submittedName>
        <fullName evidence="2">PepSY-associated TM helix family protein</fullName>
    </submittedName>
</protein>
<reference evidence="2 3" key="1">
    <citation type="journal article" date="2015" name="BMC Genomics">
        <title>Comparative genomics and metabolic profiling of the genus Lysobacter.</title>
        <authorList>
            <person name="de Bruijn I."/>
            <person name="Cheng X."/>
            <person name="de Jager V."/>
            <person name="Exposito R.G."/>
            <person name="Watrous J."/>
            <person name="Patel N."/>
            <person name="Postma J."/>
            <person name="Dorrestein P.C."/>
            <person name="Kobayashi D."/>
            <person name="Raaijmakers J.M."/>
        </authorList>
    </citation>
    <scope>NUCLEOTIDE SEQUENCE [LARGE SCALE GENOMIC DNA]</scope>
    <source>
        <strain evidence="2 3">76</strain>
    </source>
</reference>
<dbReference type="PANTHER" id="PTHR34219">
    <property type="entry name" value="IRON-REGULATED INNER MEMBRANE PROTEIN-RELATED"/>
    <property type="match status" value="1"/>
</dbReference>
<dbReference type="RefSeq" id="WP_057917380.1">
    <property type="nucleotide sequence ID" value="NZ_CP011129.1"/>
</dbReference>
<dbReference type="PROSITE" id="PS51257">
    <property type="entry name" value="PROKAR_LIPOPROTEIN"/>
    <property type="match status" value="1"/>
</dbReference>
<organism evidence="2 3">
    <name type="scientific">Lysobacter antibioticus</name>
    <dbReference type="NCBI Taxonomy" id="84531"/>
    <lineage>
        <taxon>Bacteria</taxon>
        <taxon>Pseudomonadati</taxon>
        <taxon>Pseudomonadota</taxon>
        <taxon>Gammaproteobacteria</taxon>
        <taxon>Lysobacterales</taxon>
        <taxon>Lysobacteraceae</taxon>
        <taxon>Lysobacter</taxon>
    </lineage>
</organism>
<dbReference type="PANTHER" id="PTHR34219:SF4">
    <property type="entry name" value="PEPSY DOMAIN-CONTAINING PROTEIN"/>
    <property type="match status" value="1"/>
</dbReference>
<feature type="transmembrane region" description="Helical" evidence="1">
    <location>
        <begin position="183"/>
        <end position="205"/>
    </location>
</feature>
<evidence type="ECO:0000256" key="1">
    <source>
        <dbReference type="SAM" id="Phobius"/>
    </source>
</evidence>
<dbReference type="eggNOG" id="COG3182">
    <property type="taxonomic scope" value="Bacteria"/>
</dbReference>
<keyword evidence="1" id="KW-0812">Transmembrane</keyword>
<dbReference type="Proteomes" id="UP000060787">
    <property type="component" value="Chromosome"/>
</dbReference>
<feature type="transmembrane region" description="Helical" evidence="1">
    <location>
        <begin position="334"/>
        <end position="355"/>
    </location>
</feature>
<dbReference type="InterPro" id="IPR005625">
    <property type="entry name" value="PepSY-ass_TM"/>
</dbReference>
<feature type="transmembrane region" description="Helical" evidence="1">
    <location>
        <begin position="471"/>
        <end position="491"/>
    </location>
</feature>
<gene>
    <name evidence="2" type="ORF">LA76x_1763</name>
</gene>
<feature type="transmembrane region" description="Helical" evidence="1">
    <location>
        <begin position="12"/>
        <end position="34"/>
    </location>
</feature>
<proteinExistence type="predicted"/>
<feature type="transmembrane region" description="Helical" evidence="1">
    <location>
        <begin position="376"/>
        <end position="395"/>
    </location>
</feature>
<keyword evidence="3" id="KW-1185">Reference proteome</keyword>
<feature type="transmembrane region" description="Helical" evidence="1">
    <location>
        <begin position="407"/>
        <end position="427"/>
    </location>
</feature>
<accession>A0A0S2F8P2</accession>
<keyword evidence="1" id="KW-0472">Membrane</keyword>
<dbReference type="STRING" id="84531.LA76x_1763"/>
<sequence length="524" mass="56872">MKNTFSQAMAWLHTWAGLVIGWLLFVIFVGGTIACFDKELTHWMQPALHGKTPVENIDLGKTVEGLQRIAKPHPHAYYVTLPSERSPALQSAVYYDAGPHDAINIDTSTGQVIPETAGGEFFFTLHYNLHSETWGMYIVGIAGMFMLIAILTGIVIHKRIFKDFFTFRPNSGGQRAWLDGHNLTGVLGLPFHLMIAYTGVAIFVANYMPAGLLAAYDGDVEKFYVEASDSYERPETHQPLKSIYPIDKLIADARERLGQPISWVSVHHPDDTSATISFGGDHSRAVAWNFDQVFYDANDGKLLHESGAFKAGYKTYTFLGGLHMAQWGGSALRWLYFVLGLAGCVMIASGMQVWVNKRAKKVAEAGAWSGYGLVQALNLGVVGGMPLASSAMLIANRLIPAATPERASWEIGVFCAVWILASLYAAIPAVRTCGWGHFFALNAVACGSIPLVNLATAPQSHLFATIARGDWALAGVDLTALALCVGFAWLARHAFAKAGLPAPARRGRAAHRDAAVDETAVADH</sequence>
<dbReference type="EMBL" id="CP011129">
    <property type="protein sequence ID" value="ALN79916.1"/>
    <property type="molecule type" value="Genomic_DNA"/>
</dbReference>
<dbReference type="AlphaFoldDB" id="A0A0S2F8P2"/>
<evidence type="ECO:0000313" key="2">
    <source>
        <dbReference type="EMBL" id="ALN79916.1"/>
    </source>
</evidence>
<evidence type="ECO:0000313" key="3">
    <source>
        <dbReference type="Proteomes" id="UP000060787"/>
    </source>
</evidence>
<dbReference type="PATRIC" id="fig|84531.8.peg.1789"/>
<feature type="transmembrane region" description="Helical" evidence="1">
    <location>
        <begin position="134"/>
        <end position="156"/>
    </location>
</feature>
<feature type="transmembrane region" description="Helical" evidence="1">
    <location>
        <begin position="439"/>
        <end position="459"/>
    </location>
</feature>
<name>A0A0S2F8P2_LYSAN</name>
<keyword evidence="1" id="KW-1133">Transmembrane helix</keyword>
<dbReference type="KEGG" id="lab:LA76x_1763"/>
<dbReference type="Pfam" id="PF03929">
    <property type="entry name" value="PepSY_TM"/>
    <property type="match status" value="1"/>
</dbReference>